<dbReference type="PROSITE" id="PS00763">
    <property type="entry name" value="GLUTATHIONE_PEROXID_2"/>
    <property type="match status" value="1"/>
</dbReference>
<dbReference type="Proteomes" id="UP000302163">
    <property type="component" value="Chromosome"/>
</dbReference>
<dbReference type="EC" id="1.11.1.24" evidence="3"/>
<dbReference type="NCBIfam" id="NF007900">
    <property type="entry name" value="PRK10606.1"/>
    <property type="match status" value="1"/>
</dbReference>
<dbReference type="AlphaFoldDB" id="A0A4P8YMY5"/>
<dbReference type="PROSITE" id="PS51355">
    <property type="entry name" value="GLUTATHIONE_PEROXID_3"/>
    <property type="match status" value="1"/>
</dbReference>
<dbReference type="GO" id="GO:0140824">
    <property type="term" value="F:thioredoxin-dependent peroxiredoxin activity"/>
    <property type="evidence" value="ECO:0007669"/>
    <property type="project" value="UniProtKB-EC"/>
</dbReference>
<evidence type="ECO:0000256" key="1">
    <source>
        <dbReference type="ARBA" id="ARBA00022559"/>
    </source>
</evidence>
<keyword evidence="2 3" id="KW-0560">Oxidoreductase</keyword>
<dbReference type="InterPro" id="IPR000889">
    <property type="entry name" value="Glutathione_peroxidase"/>
</dbReference>
<dbReference type="InterPro" id="IPR036249">
    <property type="entry name" value="Thioredoxin-like_sf"/>
</dbReference>
<dbReference type="HAMAP" id="MF_02061">
    <property type="entry name" value="Thiored_glutath_peroxid"/>
    <property type="match status" value="1"/>
</dbReference>
<evidence type="ECO:0000313" key="6">
    <source>
        <dbReference type="EMBL" id="QCT21074.1"/>
    </source>
</evidence>
<dbReference type="PANTHER" id="PTHR11592">
    <property type="entry name" value="GLUTATHIONE PEROXIDASE"/>
    <property type="match status" value="1"/>
</dbReference>
<evidence type="ECO:0000256" key="3">
    <source>
        <dbReference type="HAMAP-Rule" id="MF_02061"/>
    </source>
</evidence>
<dbReference type="GO" id="GO:0004602">
    <property type="term" value="F:glutathione peroxidase activity"/>
    <property type="evidence" value="ECO:0007669"/>
    <property type="project" value="UniProtKB-UniRule"/>
</dbReference>
<comment type="similarity">
    <text evidence="3">Belongs to the glutathione peroxidase family. BtuE subfamily.</text>
</comment>
<gene>
    <name evidence="3" type="primary">btuE</name>
    <name evidence="6" type="ORF">FEM41_16190</name>
</gene>
<dbReference type="OrthoDB" id="9785502at2"/>
<dbReference type="RefSeq" id="WP_138097231.1">
    <property type="nucleotide sequence ID" value="NZ_CP040428.1"/>
</dbReference>
<keyword evidence="7" id="KW-1185">Reference proteome</keyword>
<name>A0A4P8YMY5_9ENTR</name>
<evidence type="ECO:0000256" key="4">
    <source>
        <dbReference type="PIRSR" id="PIRSR000303-1"/>
    </source>
</evidence>
<proteinExistence type="inferred from homology"/>
<dbReference type="KEGG" id="izh:FEM41_16190"/>
<feature type="active site" evidence="3 4">
    <location>
        <position position="36"/>
    </location>
</feature>
<comment type="catalytic activity">
    <reaction evidence="3">
        <text>a hydroperoxide + [thioredoxin]-dithiol = an alcohol + [thioredoxin]-disulfide + H2O</text>
        <dbReference type="Rhea" id="RHEA:62620"/>
        <dbReference type="Rhea" id="RHEA-COMP:10698"/>
        <dbReference type="Rhea" id="RHEA-COMP:10700"/>
        <dbReference type="ChEBI" id="CHEBI:15377"/>
        <dbReference type="ChEBI" id="CHEBI:29950"/>
        <dbReference type="ChEBI" id="CHEBI:30879"/>
        <dbReference type="ChEBI" id="CHEBI:35924"/>
        <dbReference type="ChEBI" id="CHEBI:50058"/>
        <dbReference type="EC" id="1.11.1.24"/>
    </reaction>
</comment>
<protein>
    <recommendedName>
        <fullName evidence="3">Thioredoxin/glutathione peroxidase BtuE</fullName>
        <ecNumber evidence="3">1.11.1.24</ecNumber>
        <ecNumber evidence="3">1.11.1.9</ecNumber>
    </recommendedName>
</protein>
<dbReference type="GO" id="GO:0034599">
    <property type="term" value="P:cellular response to oxidative stress"/>
    <property type="evidence" value="ECO:0007669"/>
    <property type="project" value="TreeGrafter"/>
</dbReference>
<evidence type="ECO:0000256" key="5">
    <source>
        <dbReference type="SAM" id="MobiDB-lite"/>
    </source>
</evidence>
<dbReference type="EC" id="1.11.1.9" evidence="3"/>
<dbReference type="PIRSF" id="PIRSF000303">
    <property type="entry name" value="Glutathion_perox"/>
    <property type="match status" value="1"/>
</dbReference>
<sequence length="183" mass="20433">MQDILNTEVTTIEGEKTLLTRWQGDVLLIVNVASKCGLTPQYQQLEALYKARQMQGFSVLGFPCNQFLGQEPGDEHEIKAFCSTNYGVTFPLFSKIEVNGPGRHALYQKLIAAAPQAVAPDGSDFTSKMEDKGRGAQQQGDILWNFEKFLVGRDGQVIQRYTPDTSPEDPQLLHDLQQALTRE</sequence>
<dbReference type="SUPFAM" id="SSF52833">
    <property type="entry name" value="Thioredoxin-like"/>
    <property type="match status" value="1"/>
</dbReference>
<dbReference type="EMBL" id="CP040428">
    <property type="protein sequence ID" value="QCT21074.1"/>
    <property type="molecule type" value="Genomic_DNA"/>
</dbReference>
<dbReference type="FunFam" id="3.40.30.10:FF:000010">
    <property type="entry name" value="Glutathione peroxidase"/>
    <property type="match status" value="1"/>
</dbReference>
<dbReference type="InterPro" id="IPR029760">
    <property type="entry name" value="GPX_CS"/>
</dbReference>
<evidence type="ECO:0000313" key="7">
    <source>
        <dbReference type="Proteomes" id="UP000302163"/>
    </source>
</evidence>
<comment type="catalytic activity">
    <reaction evidence="3">
        <text>2 glutathione + H2O2 = glutathione disulfide + 2 H2O</text>
        <dbReference type="Rhea" id="RHEA:16833"/>
        <dbReference type="ChEBI" id="CHEBI:15377"/>
        <dbReference type="ChEBI" id="CHEBI:16240"/>
        <dbReference type="ChEBI" id="CHEBI:57925"/>
        <dbReference type="ChEBI" id="CHEBI:58297"/>
        <dbReference type="EC" id="1.11.1.9"/>
    </reaction>
</comment>
<feature type="region of interest" description="Disordered" evidence="5">
    <location>
        <begin position="161"/>
        <end position="183"/>
    </location>
</feature>
<dbReference type="CDD" id="cd00340">
    <property type="entry name" value="GSH_Peroxidase"/>
    <property type="match status" value="1"/>
</dbReference>
<evidence type="ECO:0000256" key="2">
    <source>
        <dbReference type="ARBA" id="ARBA00023002"/>
    </source>
</evidence>
<dbReference type="PRINTS" id="PR01011">
    <property type="entry name" value="GLUTPROXDASE"/>
</dbReference>
<reference evidence="6 7" key="1">
    <citation type="submission" date="2019-05" db="EMBL/GenBank/DDBJ databases">
        <title>Complete genome sequence of Izhakiella calystegiae KSNA2, an endophyte isolated from beach morning glory (Calystegia soldanella).</title>
        <authorList>
            <person name="Jiang L."/>
            <person name="Jeong J.C."/>
            <person name="Kim C.Y."/>
            <person name="Kim D.H."/>
            <person name="Kim S.W."/>
            <person name="Lee j."/>
        </authorList>
    </citation>
    <scope>NUCLEOTIDE SEQUENCE [LARGE SCALE GENOMIC DNA]</scope>
    <source>
        <strain evidence="6 7">KSNA2</strain>
    </source>
</reference>
<organism evidence="6 7">
    <name type="scientific">Jejubacter calystegiae</name>
    <dbReference type="NCBI Taxonomy" id="2579935"/>
    <lineage>
        <taxon>Bacteria</taxon>
        <taxon>Pseudomonadati</taxon>
        <taxon>Pseudomonadota</taxon>
        <taxon>Gammaproteobacteria</taxon>
        <taxon>Enterobacterales</taxon>
        <taxon>Enterobacteriaceae</taxon>
        <taxon>Jejubacter</taxon>
    </lineage>
</organism>
<comment type="function">
    <text evidence="3">Non-specific peroxidase that can use thioredoxin or glutathione as a reducing agent.</text>
</comment>
<dbReference type="InterPro" id="IPR033674">
    <property type="entry name" value="BtuE"/>
</dbReference>
<dbReference type="Pfam" id="PF00255">
    <property type="entry name" value="GSHPx"/>
    <property type="match status" value="1"/>
</dbReference>
<dbReference type="PANTHER" id="PTHR11592:SF40">
    <property type="entry name" value="THIOREDOXIN_GLUTATHIONE PEROXIDASE BTUE"/>
    <property type="match status" value="1"/>
</dbReference>
<dbReference type="Gene3D" id="3.40.30.10">
    <property type="entry name" value="Glutaredoxin"/>
    <property type="match status" value="1"/>
</dbReference>
<keyword evidence="1 3" id="KW-0575">Peroxidase</keyword>
<accession>A0A4P8YMY5</accession>